<accession>A0A6A5T3R9</accession>
<feature type="region of interest" description="Disordered" evidence="1">
    <location>
        <begin position="266"/>
        <end position="287"/>
    </location>
</feature>
<organism evidence="2 3">
    <name type="scientific">Clathrospora elynae</name>
    <dbReference type="NCBI Taxonomy" id="706981"/>
    <lineage>
        <taxon>Eukaryota</taxon>
        <taxon>Fungi</taxon>
        <taxon>Dikarya</taxon>
        <taxon>Ascomycota</taxon>
        <taxon>Pezizomycotina</taxon>
        <taxon>Dothideomycetes</taxon>
        <taxon>Pleosporomycetidae</taxon>
        <taxon>Pleosporales</taxon>
        <taxon>Diademaceae</taxon>
        <taxon>Clathrospora</taxon>
    </lineage>
</organism>
<dbReference type="Proteomes" id="UP000800038">
    <property type="component" value="Unassembled WGS sequence"/>
</dbReference>
<proteinExistence type="predicted"/>
<evidence type="ECO:0000256" key="1">
    <source>
        <dbReference type="SAM" id="MobiDB-lite"/>
    </source>
</evidence>
<dbReference type="AlphaFoldDB" id="A0A6A5T3R9"/>
<dbReference type="OrthoDB" id="3796112at2759"/>
<evidence type="ECO:0000313" key="3">
    <source>
        <dbReference type="Proteomes" id="UP000800038"/>
    </source>
</evidence>
<feature type="compositionally biased region" description="Basic residues" evidence="1">
    <location>
        <begin position="48"/>
        <end position="60"/>
    </location>
</feature>
<protein>
    <submittedName>
        <fullName evidence="2">Uncharacterized protein</fullName>
    </submittedName>
</protein>
<keyword evidence="3" id="KW-1185">Reference proteome</keyword>
<name>A0A6A5T3R9_9PLEO</name>
<reference evidence="2" key="1">
    <citation type="journal article" date="2020" name="Stud. Mycol.">
        <title>101 Dothideomycetes genomes: a test case for predicting lifestyles and emergence of pathogens.</title>
        <authorList>
            <person name="Haridas S."/>
            <person name="Albert R."/>
            <person name="Binder M."/>
            <person name="Bloem J."/>
            <person name="Labutti K."/>
            <person name="Salamov A."/>
            <person name="Andreopoulos B."/>
            <person name="Baker S."/>
            <person name="Barry K."/>
            <person name="Bills G."/>
            <person name="Bluhm B."/>
            <person name="Cannon C."/>
            <person name="Castanera R."/>
            <person name="Culley D."/>
            <person name="Daum C."/>
            <person name="Ezra D."/>
            <person name="Gonzalez J."/>
            <person name="Henrissat B."/>
            <person name="Kuo A."/>
            <person name="Liang C."/>
            <person name="Lipzen A."/>
            <person name="Lutzoni F."/>
            <person name="Magnuson J."/>
            <person name="Mondo S."/>
            <person name="Nolan M."/>
            <person name="Ohm R."/>
            <person name="Pangilinan J."/>
            <person name="Park H.-J."/>
            <person name="Ramirez L."/>
            <person name="Alfaro M."/>
            <person name="Sun H."/>
            <person name="Tritt A."/>
            <person name="Yoshinaga Y."/>
            <person name="Zwiers L.-H."/>
            <person name="Turgeon B."/>
            <person name="Goodwin S."/>
            <person name="Spatafora J."/>
            <person name="Crous P."/>
            <person name="Grigoriev I."/>
        </authorList>
    </citation>
    <scope>NUCLEOTIDE SEQUENCE</scope>
    <source>
        <strain evidence="2">CBS 161.51</strain>
    </source>
</reference>
<dbReference type="EMBL" id="ML976022">
    <property type="protein sequence ID" value="KAF1943717.1"/>
    <property type="molecule type" value="Genomic_DNA"/>
</dbReference>
<gene>
    <name evidence="2" type="ORF">EJ02DRAFT_464654</name>
</gene>
<feature type="region of interest" description="Disordered" evidence="1">
    <location>
        <begin position="41"/>
        <end position="61"/>
    </location>
</feature>
<sequence length="389" mass="43768">MEEVPLSLPTLTSFVACSSAVRSQARGVLVALCRYFQSMESGMQPPKRQSHQTNRLKYRKPTVVSRQQSFDLRAKRYFTAMHCRLIAISPRAHQRTFTNHCTPMSTYTSEPHSTTMQPSAHSRPDGYPAQFPLFKTMMKTPPRPTSPPSRDFRAGTALATVIETPNQSTSYLSLSSSKCDSTRYARFTAAINTLDQSSPYLPSEGGYKQRTYPAAIIEISKCSTPPSSSPTCDSEHFSLSPPSALHCCTSIFQINHPDAVNFLLTPPDTPEKPEDSSPVKTKRPWNTNDPTSWPEVHLPFHVTPDCSAPTHVDEMLVNVHYKGAGALLLRDLLFKAKNAMEMDRETNQVGRLVFICWPFNVTRDGWWKNVSEMADDEVEVWREMMEEAL</sequence>
<evidence type="ECO:0000313" key="2">
    <source>
        <dbReference type="EMBL" id="KAF1943717.1"/>
    </source>
</evidence>